<proteinExistence type="predicted"/>
<dbReference type="RefSeq" id="XP_013234267.1">
    <property type="nucleotide sequence ID" value="XM_013378813.1"/>
</dbReference>
<evidence type="ECO:0000256" key="1">
    <source>
        <dbReference type="SAM" id="SignalP"/>
    </source>
</evidence>
<sequence length="171" mass="18146">MRKLLLKKLLWLPGAPAACEQPQQQQQQQQQDVSPLAAAADFVGLKVLGSGDAAAAAAATAAAAAETAAADDAAAHGPLQLQDAAAARAALSSSSSSSSSSKWERALLYTFGLHDPRRLSKTLNPKEVDKEVLGFRQTLEKVDPQDACKYLQLEEFKCLKENQAHAVNPKP</sequence>
<evidence type="ECO:0000313" key="3">
    <source>
        <dbReference type="Proteomes" id="UP000030747"/>
    </source>
</evidence>
<dbReference type="Proteomes" id="UP000030747">
    <property type="component" value="Unassembled WGS sequence"/>
</dbReference>
<keyword evidence="1" id="KW-0732">Signal</keyword>
<dbReference type="VEuPathDB" id="ToxoDB:ETH_00001290"/>
<dbReference type="EMBL" id="HG675811">
    <property type="protein sequence ID" value="CDJ43517.1"/>
    <property type="molecule type" value="Genomic_DNA"/>
</dbReference>
<gene>
    <name evidence="2" type="ORF">ETH_00001290</name>
</gene>
<evidence type="ECO:0000313" key="2">
    <source>
        <dbReference type="EMBL" id="CDJ43517.1"/>
    </source>
</evidence>
<dbReference type="VEuPathDB" id="ToxoDB:ETH2_1202100"/>
<feature type="signal peptide" evidence="1">
    <location>
        <begin position="1"/>
        <end position="17"/>
    </location>
</feature>
<dbReference type="AlphaFoldDB" id="U6KZE2"/>
<organism evidence="2 3">
    <name type="scientific">Eimeria tenella</name>
    <name type="common">Coccidian parasite</name>
    <dbReference type="NCBI Taxonomy" id="5802"/>
    <lineage>
        <taxon>Eukaryota</taxon>
        <taxon>Sar</taxon>
        <taxon>Alveolata</taxon>
        <taxon>Apicomplexa</taxon>
        <taxon>Conoidasida</taxon>
        <taxon>Coccidia</taxon>
        <taxon>Eucoccidiorida</taxon>
        <taxon>Eimeriorina</taxon>
        <taxon>Eimeriidae</taxon>
        <taxon>Eimeria</taxon>
    </lineage>
</organism>
<reference evidence="2" key="2">
    <citation type="submission" date="2013-10" db="EMBL/GenBank/DDBJ databases">
        <authorList>
            <person name="Aslett M."/>
        </authorList>
    </citation>
    <scope>NUCLEOTIDE SEQUENCE [LARGE SCALE GENOMIC DNA]</scope>
    <source>
        <strain evidence="2">Houghton</strain>
    </source>
</reference>
<dbReference type="OrthoDB" id="328097at2759"/>
<keyword evidence="3" id="KW-1185">Reference proteome</keyword>
<name>U6KZE2_EIMTE</name>
<reference evidence="2" key="1">
    <citation type="submission" date="2013-10" db="EMBL/GenBank/DDBJ databases">
        <title>Genomic analysis of the causative agents of coccidiosis in chickens.</title>
        <authorList>
            <person name="Reid A.J."/>
            <person name="Blake D."/>
            <person name="Billington K."/>
            <person name="Browne H."/>
            <person name="Dunn M."/>
            <person name="Hung S."/>
            <person name="Kawahara F."/>
            <person name="Miranda-Saavedra D."/>
            <person name="Mourier T."/>
            <person name="Nagra H."/>
            <person name="Otto T.D."/>
            <person name="Rawlings N."/>
            <person name="Sanchez A."/>
            <person name="Sanders M."/>
            <person name="Subramaniam C."/>
            <person name="Tay Y."/>
            <person name="Dear P."/>
            <person name="Doerig C."/>
            <person name="Gruber A."/>
            <person name="Parkinson J."/>
            <person name="Shirley M."/>
            <person name="Wan K.L."/>
            <person name="Berriman M."/>
            <person name="Tomley F."/>
            <person name="Pain A."/>
        </authorList>
    </citation>
    <scope>NUCLEOTIDE SEQUENCE [LARGE SCALE GENOMIC DNA]</scope>
    <source>
        <strain evidence="2">Houghton</strain>
    </source>
</reference>
<protein>
    <submittedName>
        <fullName evidence="2">Uncharacterized protein</fullName>
    </submittedName>
</protein>
<accession>U6KZE2</accession>
<feature type="chain" id="PRO_5004672002" evidence="1">
    <location>
        <begin position="18"/>
        <end position="171"/>
    </location>
</feature>
<dbReference type="GeneID" id="25249475"/>